<accession>A0AAV7PT53</accession>
<dbReference type="Proteomes" id="UP001066276">
    <property type="component" value="Chromosome 7"/>
</dbReference>
<sequence>MILPRPSCNSPFREELPFATIYCGETVQKQRFQHPCVSPFILLPGRARGEAEEPHTWKRGGFKDNQTQAEKLSQG</sequence>
<feature type="compositionally biased region" description="Polar residues" evidence="1">
    <location>
        <begin position="64"/>
        <end position="75"/>
    </location>
</feature>
<organism evidence="2 3">
    <name type="scientific">Pleurodeles waltl</name>
    <name type="common">Iberian ribbed newt</name>
    <dbReference type="NCBI Taxonomy" id="8319"/>
    <lineage>
        <taxon>Eukaryota</taxon>
        <taxon>Metazoa</taxon>
        <taxon>Chordata</taxon>
        <taxon>Craniata</taxon>
        <taxon>Vertebrata</taxon>
        <taxon>Euteleostomi</taxon>
        <taxon>Amphibia</taxon>
        <taxon>Batrachia</taxon>
        <taxon>Caudata</taxon>
        <taxon>Salamandroidea</taxon>
        <taxon>Salamandridae</taxon>
        <taxon>Pleurodelinae</taxon>
        <taxon>Pleurodeles</taxon>
    </lineage>
</organism>
<evidence type="ECO:0000313" key="2">
    <source>
        <dbReference type="EMBL" id="KAJ1130084.1"/>
    </source>
</evidence>
<evidence type="ECO:0000313" key="3">
    <source>
        <dbReference type="Proteomes" id="UP001066276"/>
    </source>
</evidence>
<dbReference type="EMBL" id="JANPWB010000011">
    <property type="protein sequence ID" value="KAJ1130084.1"/>
    <property type="molecule type" value="Genomic_DNA"/>
</dbReference>
<evidence type="ECO:0000256" key="1">
    <source>
        <dbReference type="SAM" id="MobiDB-lite"/>
    </source>
</evidence>
<protein>
    <submittedName>
        <fullName evidence="2">Uncharacterized protein</fullName>
    </submittedName>
</protein>
<dbReference type="AlphaFoldDB" id="A0AAV7PT53"/>
<keyword evidence="3" id="KW-1185">Reference proteome</keyword>
<reference evidence="2" key="1">
    <citation type="journal article" date="2022" name="bioRxiv">
        <title>Sequencing and chromosome-scale assembly of the giantPleurodeles waltlgenome.</title>
        <authorList>
            <person name="Brown T."/>
            <person name="Elewa A."/>
            <person name="Iarovenko S."/>
            <person name="Subramanian E."/>
            <person name="Araus A.J."/>
            <person name="Petzold A."/>
            <person name="Susuki M."/>
            <person name="Suzuki K.-i.T."/>
            <person name="Hayashi T."/>
            <person name="Toyoda A."/>
            <person name="Oliveira C."/>
            <person name="Osipova E."/>
            <person name="Leigh N.D."/>
            <person name="Simon A."/>
            <person name="Yun M.H."/>
        </authorList>
    </citation>
    <scope>NUCLEOTIDE SEQUENCE</scope>
    <source>
        <strain evidence="2">20211129_DDA</strain>
        <tissue evidence="2">Liver</tissue>
    </source>
</reference>
<name>A0AAV7PT53_PLEWA</name>
<comment type="caution">
    <text evidence="2">The sequence shown here is derived from an EMBL/GenBank/DDBJ whole genome shotgun (WGS) entry which is preliminary data.</text>
</comment>
<proteinExistence type="predicted"/>
<feature type="region of interest" description="Disordered" evidence="1">
    <location>
        <begin position="50"/>
        <end position="75"/>
    </location>
</feature>
<gene>
    <name evidence="2" type="ORF">NDU88_008440</name>
</gene>